<organism evidence="2 3">
    <name type="scientific">Nitrincola tapanii</name>
    <dbReference type="NCBI Taxonomy" id="1708751"/>
    <lineage>
        <taxon>Bacteria</taxon>
        <taxon>Pseudomonadati</taxon>
        <taxon>Pseudomonadota</taxon>
        <taxon>Gammaproteobacteria</taxon>
        <taxon>Oceanospirillales</taxon>
        <taxon>Oceanospirillaceae</taxon>
        <taxon>Nitrincola</taxon>
    </lineage>
</organism>
<gene>
    <name evidence="2" type="ORF">E1H14_08310</name>
</gene>
<name>A0A5A9W252_9GAMM</name>
<evidence type="ECO:0000313" key="3">
    <source>
        <dbReference type="Proteomes" id="UP000325302"/>
    </source>
</evidence>
<dbReference type="Gene3D" id="3.40.50.10640">
    <property type="entry name" value="SSO1389-like"/>
    <property type="match status" value="1"/>
</dbReference>
<dbReference type="EMBL" id="SMRS01000005">
    <property type="protein sequence ID" value="KAA0874806.1"/>
    <property type="molecule type" value="Genomic_DNA"/>
</dbReference>
<dbReference type="OrthoDB" id="5793884at2"/>
<feature type="region of interest" description="Disordered" evidence="1">
    <location>
        <begin position="350"/>
        <end position="373"/>
    </location>
</feature>
<dbReference type="Proteomes" id="UP000325302">
    <property type="component" value="Unassembled WGS sequence"/>
</dbReference>
<dbReference type="InterPro" id="IPR013383">
    <property type="entry name" value="CRISPR-assoc_prot_DxTHG_CS"/>
</dbReference>
<accession>A0A5A9W252</accession>
<sequence>MAGPNSSRLHQGSIDGFLTQPVHQVVSDNQANKDALMNTTLITFIGRTPKTSEGYRKTVYSIDGHRQPPSAFLGFNLKQYLKPDRIVILGTAGSMWDHLFEGDIDFGNDAENDRLELAFAVEESRVTQAMLDQIQPVLADKLGIDTHLQLIQVGTTLNEQIEVVELMSRHVDTGDQVQLDITHGLRSLPMIALLTAMYLRNLRQATIEGIWYGAFELRQDDITPVNNLQGLLQMADWLSAMHAYSKDGDYGVFSELLGEAGHCLKEAAFFERINNSAKAKQKLETWSIEGKIDQDPVARLFADELQQRIAWHRKGSRHDREQKLAKEYFKRGDYLRAAILALEAKISEELHQNREPDTRDHREEASKSLQAGSREFQTLSRIRNALAHGVRSPDKKIDKLLSDENSLATELQRLFKSLKI</sequence>
<dbReference type="InterPro" id="IPR011742">
    <property type="entry name" value="CRISPR-assoc_prot_TM1812"/>
</dbReference>
<dbReference type="AlphaFoldDB" id="A0A5A9W252"/>
<keyword evidence="3" id="KW-1185">Reference proteome</keyword>
<evidence type="ECO:0000313" key="2">
    <source>
        <dbReference type="EMBL" id="KAA0874806.1"/>
    </source>
</evidence>
<reference evidence="2 3" key="1">
    <citation type="submission" date="2019-03" db="EMBL/GenBank/DDBJ databases">
        <title>Nitrincola sp. nov. isolated from an Indian soda lake.</title>
        <authorList>
            <person name="Joshi A."/>
            <person name="Thite S.V."/>
            <person name="Joseph N."/>
            <person name="Dhotre D."/>
            <person name="Moorthy M."/>
            <person name="Shouche Y.S."/>
        </authorList>
    </citation>
    <scope>NUCLEOTIDE SEQUENCE [LARGE SCALE GENOMIC DNA]</scope>
    <source>
        <strain evidence="2 3">MEB193</strain>
    </source>
</reference>
<proteinExistence type="predicted"/>
<protein>
    <submittedName>
        <fullName evidence="2">TIGR02221 family CRISPR-associated protein</fullName>
    </submittedName>
</protein>
<dbReference type="NCBIfam" id="TIGR02549">
    <property type="entry name" value="CRISPR_DxTHG"/>
    <property type="match status" value="1"/>
</dbReference>
<comment type="caution">
    <text evidence="2">The sequence shown here is derived from an EMBL/GenBank/DDBJ whole genome shotgun (WGS) entry which is preliminary data.</text>
</comment>
<dbReference type="CDD" id="cd09732">
    <property type="entry name" value="Csx1_III-U"/>
    <property type="match status" value="1"/>
</dbReference>
<evidence type="ECO:0000256" key="1">
    <source>
        <dbReference type="SAM" id="MobiDB-lite"/>
    </source>
</evidence>
<dbReference type="NCBIfam" id="TIGR02221">
    <property type="entry name" value="cas_TM1812"/>
    <property type="match status" value="1"/>
</dbReference>
<dbReference type="SUPFAM" id="SSF160980">
    <property type="entry name" value="SSO1389-like"/>
    <property type="match status" value="1"/>
</dbReference>
<feature type="compositionally biased region" description="Basic and acidic residues" evidence="1">
    <location>
        <begin position="350"/>
        <end position="366"/>
    </location>
</feature>